<reference evidence="4" key="1">
    <citation type="submission" date="2022-07" db="EMBL/GenBank/DDBJ databases">
        <title>Genome Sequence of Leucocoprinus birnbaumii.</title>
        <authorList>
            <person name="Buettner E."/>
        </authorList>
    </citation>
    <scope>NUCLEOTIDE SEQUENCE</scope>
    <source>
        <strain evidence="4">VT141</strain>
    </source>
</reference>
<dbReference type="InterPro" id="IPR027417">
    <property type="entry name" value="P-loop_NTPase"/>
</dbReference>
<name>A0AAD5YKL7_9AGAR</name>
<dbReference type="PANTHER" id="PTHR10039">
    <property type="entry name" value="AMELOGENIN"/>
    <property type="match status" value="1"/>
</dbReference>
<evidence type="ECO:0000256" key="1">
    <source>
        <dbReference type="ARBA" id="ARBA00022737"/>
    </source>
</evidence>
<organism evidence="4 5">
    <name type="scientific">Leucocoprinus birnbaumii</name>
    <dbReference type="NCBI Taxonomy" id="56174"/>
    <lineage>
        <taxon>Eukaryota</taxon>
        <taxon>Fungi</taxon>
        <taxon>Dikarya</taxon>
        <taxon>Basidiomycota</taxon>
        <taxon>Agaricomycotina</taxon>
        <taxon>Agaricomycetes</taxon>
        <taxon>Agaricomycetidae</taxon>
        <taxon>Agaricales</taxon>
        <taxon>Agaricineae</taxon>
        <taxon>Agaricaceae</taxon>
        <taxon>Leucocoprinus</taxon>
    </lineage>
</organism>
<feature type="compositionally biased region" description="Basic and acidic residues" evidence="2">
    <location>
        <begin position="1"/>
        <end position="12"/>
    </location>
</feature>
<feature type="compositionally biased region" description="Polar residues" evidence="2">
    <location>
        <begin position="46"/>
        <end position="59"/>
    </location>
</feature>
<proteinExistence type="predicted"/>
<dbReference type="AlphaFoldDB" id="A0AAD5YKL7"/>
<gene>
    <name evidence="4" type="ORF">NP233_g12235</name>
</gene>
<feature type="region of interest" description="Disordered" evidence="2">
    <location>
        <begin position="86"/>
        <end position="111"/>
    </location>
</feature>
<feature type="region of interest" description="Disordered" evidence="2">
    <location>
        <begin position="1"/>
        <end position="67"/>
    </location>
</feature>
<evidence type="ECO:0000313" key="4">
    <source>
        <dbReference type="EMBL" id="KAJ3555336.1"/>
    </source>
</evidence>
<comment type="caution">
    <text evidence="4">The sequence shown here is derived from an EMBL/GenBank/DDBJ whole genome shotgun (WGS) entry which is preliminary data.</text>
</comment>
<evidence type="ECO:0000313" key="5">
    <source>
        <dbReference type="Proteomes" id="UP001213000"/>
    </source>
</evidence>
<evidence type="ECO:0000259" key="3">
    <source>
        <dbReference type="Pfam" id="PF24883"/>
    </source>
</evidence>
<accession>A0AAD5YKL7</accession>
<evidence type="ECO:0000256" key="2">
    <source>
        <dbReference type="SAM" id="MobiDB-lite"/>
    </source>
</evidence>
<feature type="compositionally biased region" description="Polar residues" evidence="2">
    <location>
        <begin position="86"/>
        <end position="98"/>
    </location>
</feature>
<protein>
    <recommendedName>
        <fullName evidence="3">Nephrocystin 3-like N-terminal domain-containing protein</fullName>
    </recommendedName>
</protein>
<dbReference type="EMBL" id="JANIEX010001693">
    <property type="protein sequence ID" value="KAJ3555336.1"/>
    <property type="molecule type" value="Genomic_DNA"/>
</dbReference>
<keyword evidence="1" id="KW-0677">Repeat</keyword>
<dbReference type="Gene3D" id="3.40.50.300">
    <property type="entry name" value="P-loop containing nucleotide triphosphate hydrolases"/>
    <property type="match status" value="1"/>
</dbReference>
<keyword evidence="5" id="KW-1185">Reference proteome</keyword>
<dbReference type="Proteomes" id="UP001213000">
    <property type="component" value="Unassembled WGS sequence"/>
</dbReference>
<dbReference type="InterPro" id="IPR056884">
    <property type="entry name" value="NPHP3-like_N"/>
</dbReference>
<feature type="domain" description="Nephrocystin 3-like N-terminal" evidence="3">
    <location>
        <begin position="249"/>
        <end position="410"/>
    </location>
</feature>
<dbReference type="Pfam" id="PF24883">
    <property type="entry name" value="NPHP3_N"/>
    <property type="match status" value="1"/>
</dbReference>
<dbReference type="SUPFAM" id="SSF52540">
    <property type="entry name" value="P-loop containing nucleoside triphosphate hydrolases"/>
    <property type="match status" value="1"/>
</dbReference>
<sequence>MSKRKADDDPHGRIKVPRAQNLLFQGPECEESGAGDRLPSRGTDPSAKTMSLESSQSLNPLEPGGPQYNRLTTIFDNLAPMLVQGVAQSESSRGNQALNPPPPGGGDSPAVAPALYSMRAHDHSTNSSLYLPVAPQPLHAISPGNPAHSEVYNVHNATFHEGSFAHARNIRIDTAYMIDYNRTEDERASQEVRTNLEISRAEGEKRTEETKVLDKLVLKAMPSAMHDSEDRAYAPRCDEQTRLTIRNHIVEWAQDHALLHILFWLSGPAAVGKSAVAQTVAETMKEMGLLGAAFFFSRPHGRSDPSVVIPTLVLQLFTSISEYRRIVSDKITQNPILLQKNRDIQFKELIIDPFLILAGSQVASNAQDTVLIILDGLDECSDRAAQSDFVAIISRHARSASRLRFLICSRPEPHLEVAFSKAETQAITIQEMLDVHDTEAQNDADKLLQKGFAEIRSIYHHQLTHDWPTPAQMHLIAKRASGHLGFVSFILRFIGDETYDDPSSQLDVCIKFLERSREPEASNPLHALDLLYTQILSDIPSAILPTTQRILAFSLFYNSLVFVLDLCAQANFLGLTQASTYSALHRLHSVIVIPTPSQAIHSPLEVHHYSFTEYLVDPARSGKFVLDIDALPVLSIVTRTVEWLDCTRGIPDISKASRSLSQDNWNQLLQRLTWKPPLPDGGHTIEAMTDFSLSSLWWTSQGMPDDSLQDFMNILETFDFNLDYSRWIDDSFWRTHFADFIRWLITLGALSAPLIKIIPPSEIGTETPNISVDHKLRENDLEDFAVPFPPFTRISDYFTVHIKLGIVNPVLLKLSVRRL</sequence>